<feature type="domain" description="BIG2" evidence="1">
    <location>
        <begin position="118"/>
        <end position="198"/>
    </location>
</feature>
<dbReference type="Pfam" id="PF02368">
    <property type="entry name" value="Big_2"/>
    <property type="match status" value="2"/>
</dbReference>
<dbReference type="InterPro" id="IPR008964">
    <property type="entry name" value="Invasin/intimin_cell_adhesion"/>
</dbReference>
<dbReference type="RefSeq" id="WP_379895604.1">
    <property type="nucleotide sequence ID" value="NZ_CBCSCT010000020.1"/>
</dbReference>
<feature type="domain" description="BIG2" evidence="1">
    <location>
        <begin position="616"/>
        <end position="696"/>
    </location>
</feature>
<evidence type="ECO:0000259" key="1">
    <source>
        <dbReference type="SMART" id="SM00635"/>
    </source>
</evidence>
<proteinExistence type="predicted"/>
<comment type="caution">
    <text evidence="2">The sequence shown here is derived from an EMBL/GenBank/DDBJ whole genome shotgun (WGS) entry which is preliminary data.</text>
</comment>
<dbReference type="PROSITE" id="PS51257">
    <property type="entry name" value="PROKAR_LIPOPROTEIN"/>
    <property type="match status" value="1"/>
</dbReference>
<feature type="domain" description="BIG2" evidence="1">
    <location>
        <begin position="949"/>
        <end position="1029"/>
    </location>
</feature>
<feature type="domain" description="BIG2" evidence="1">
    <location>
        <begin position="540"/>
        <end position="613"/>
    </location>
</feature>
<feature type="domain" description="BIG2" evidence="1">
    <location>
        <begin position="201"/>
        <end position="281"/>
    </location>
</feature>
<feature type="domain" description="BIG2" evidence="1">
    <location>
        <begin position="367"/>
        <end position="447"/>
    </location>
</feature>
<dbReference type="SUPFAM" id="SSF49373">
    <property type="entry name" value="Invasin/intimin cell-adhesion fragments"/>
    <property type="match status" value="11"/>
</dbReference>
<feature type="domain" description="BIG2" evidence="1">
    <location>
        <begin position="865"/>
        <end position="946"/>
    </location>
</feature>
<evidence type="ECO:0000313" key="3">
    <source>
        <dbReference type="Proteomes" id="UP001596250"/>
    </source>
</evidence>
<feature type="domain" description="BIG2" evidence="1">
    <location>
        <begin position="448"/>
        <end position="530"/>
    </location>
</feature>
<evidence type="ECO:0000313" key="2">
    <source>
        <dbReference type="EMBL" id="MFC5988158.1"/>
    </source>
</evidence>
<feature type="domain" description="BIG2" evidence="1">
    <location>
        <begin position="1032"/>
        <end position="1112"/>
    </location>
</feature>
<dbReference type="EMBL" id="JBHSQV010000177">
    <property type="protein sequence ID" value="MFC5988158.1"/>
    <property type="molecule type" value="Genomic_DNA"/>
</dbReference>
<name>A0ABW1ISQ8_9BACL</name>
<feature type="domain" description="BIG2" evidence="1">
    <location>
        <begin position="34"/>
        <end position="114"/>
    </location>
</feature>
<dbReference type="SMART" id="SM00635">
    <property type="entry name" value="BID_2"/>
    <property type="match status" value="13"/>
</dbReference>
<keyword evidence="3" id="KW-1185">Reference proteome</keyword>
<feature type="domain" description="BIG2" evidence="1">
    <location>
        <begin position="782"/>
        <end position="862"/>
    </location>
</feature>
<dbReference type="Gene3D" id="2.60.40.1080">
    <property type="match status" value="13"/>
</dbReference>
<accession>A0ABW1ISQ8</accession>
<dbReference type="InterPro" id="IPR003343">
    <property type="entry name" value="Big_2"/>
</dbReference>
<organism evidence="2 3">
    <name type="scientific">Marinicrinis lubricantis</name>
    <dbReference type="NCBI Taxonomy" id="2086470"/>
    <lineage>
        <taxon>Bacteria</taxon>
        <taxon>Bacillati</taxon>
        <taxon>Bacillota</taxon>
        <taxon>Bacilli</taxon>
        <taxon>Bacillales</taxon>
        <taxon>Paenibacillaceae</taxon>
    </lineage>
</organism>
<feature type="domain" description="BIG2" evidence="1">
    <location>
        <begin position="699"/>
        <end position="779"/>
    </location>
</feature>
<gene>
    <name evidence="2" type="ORF">ACFPXP_17290</name>
</gene>
<feature type="domain" description="BIG2" evidence="1">
    <location>
        <begin position="284"/>
        <end position="364"/>
    </location>
</feature>
<protein>
    <submittedName>
        <fullName evidence="2">Ig domain-containing protein</fullName>
    </submittedName>
</protein>
<reference evidence="3" key="1">
    <citation type="journal article" date="2019" name="Int. J. Syst. Evol. Microbiol.">
        <title>The Global Catalogue of Microorganisms (GCM) 10K type strain sequencing project: providing services to taxonomists for standard genome sequencing and annotation.</title>
        <authorList>
            <consortium name="The Broad Institute Genomics Platform"/>
            <consortium name="The Broad Institute Genome Sequencing Center for Infectious Disease"/>
            <person name="Wu L."/>
            <person name="Ma J."/>
        </authorList>
    </citation>
    <scope>NUCLEOTIDE SEQUENCE [LARGE SCALE GENOMIC DNA]</scope>
    <source>
        <strain evidence="3">CCM 8749</strain>
    </source>
</reference>
<dbReference type="Proteomes" id="UP001596250">
    <property type="component" value="Unassembled WGS sequence"/>
</dbReference>
<sequence>MTALKKVSRSIIICTLAIMVGIGCLYQPVLAATELAKLALTKNEITLAVGDTFEQNALAVYSDGSTENVSIQSSWSSENSAIASVYNGTITAKSEGTVTMLAVYKGLSQSFQVHVTKKVKALTKNTNTLDLQIGESQQIELTATYSDNTTEKISNAADWQSSNEKVATVLNGKVTALKSGTTTITASYGQKTVSVEVSVDVVKRIDANVSSLSLLKEDSQPIELIATYPDGSKRDVTLTAEWSSSNDDVADVLNGTIHGYSSGEATITAAYGTKTTTITVEVDQTRKLVVSEQNVYLKLNEAKALTLKAVYPDGSEADVTTQATWSSSNENVAYVHQGKVTGESSGSAIITASYSNKSVQIAVDVSIVKYLDVSADEISMSVGSTEALKIFATYADGSTEEVTQQVKWNSDQPEIADIHQGAIRAYAVGQAKLSASYGGRTVSVLVNVDLPSKLNTSTSEVYLMIDEEYLADAVAVFSDGSEKLVSDEAEWTTDQPDIVSVKKGTITGLKNGSATVKATYGDKTVSIKVGVESVRRIEPSVSSVSLLLNEKETIVLMATFADGRQKDITTDAEWSSSDKNVAEVSNGVITALASGTSTITASYGEQSTTITVDVDKTVKLEVSEQKVFLHPNDTHALKLKALYPSGTTTDVTNLAKWSTDNEDIAYVKNGNIFGVSNGTVTVTAEYSNKTVKVEVDVAVPRYLDMSESKLTLKSGEFRSIKLTATYADGSKEDVTNKAKWSSDDEEIVYADSGKITAYSTGEALVKASYNEKTVSLKVSVDVPVLIRTDETNVDIQIGEYYKLPIYAVLEDGNDAEVTEDVEWSTGDAGIAKVVNGKIYGVGVGSTKVKAKYFNETIEIVVNVGLMNELTANARLITLATGETYQVQLTGTNASGTTSDITKLAKWSSNNKKAADVSSSGLITALGKGTATITAEYGGKTITISVEVDKIDRLEASVTNLNMKSNDKAKITVKAYFSDGTSKDVTTEAEWATSKYKVAVVDNGVVTAVGSGDAKITVKYAGKSLKIPVEVDKLKYLVTSEVHITLKVGQQKQVRATATYTDLKEANVTVLSYWESSNIFVATAKDGVITATGKGRATITVEFGDKKTKINVTVVEK</sequence>